<feature type="transmembrane region" description="Helical" evidence="1">
    <location>
        <begin position="36"/>
        <end position="54"/>
    </location>
</feature>
<evidence type="ECO:0000313" key="2">
    <source>
        <dbReference type="Ensembl" id="ENSCINP00000029904.1"/>
    </source>
</evidence>
<accession>H2XJS2</accession>
<dbReference type="Proteomes" id="UP000008144">
    <property type="component" value="Chromosome 2"/>
</dbReference>
<evidence type="ECO:0000256" key="1">
    <source>
        <dbReference type="SAM" id="Phobius"/>
    </source>
</evidence>
<dbReference type="InParanoid" id="H2XJS2"/>
<proteinExistence type="predicted"/>
<reference evidence="2" key="4">
    <citation type="submission" date="2025-09" db="UniProtKB">
        <authorList>
            <consortium name="Ensembl"/>
        </authorList>
    </citation>
    <scope>IDENTIFICATION</scope>
</reference>
<dbReference type="HOGENOM" id="CLU_2497203_0_0_1"/>
<protein>
    <submittedName>
        <fullName evidence="2">Uncharacterized protein</fullName>
    </submittedName>
</protein>
<dbReference type="AlphaFoldDB" id="H2XJS2"/>
<organism evidence="2 3">
    <name type="scientific">Ciona intestinalis</name>
    <name type="common">Transparent sea squirt</name>
    <name type="synonym">Ascidia intestinalis</name>
    <dbReference type="NCBI Taxonomy" id="7719"/>
    <lineage>
        <taxon>Eukaryota</taxon>
        <taxon>Metazoa</taxon>
        <taxon>Chordata</taxon>
        <taxon>Tunicata</taxon>
        <taxon>Ascidiacea</taxon>
        <taxon>Phlebobranchia</taxon>
        <taxon>Cionidae</taxon>
        <taxon>Ciona</taxon>
    </lineage>
</organism>
<name>H2XJS2_CIOIN</name>
<dbReference type="Ensembl" id="ENSCINT00000031848.1">
    <property type="protein sequence ID" value="ENSCINP00000029904.1"/>
    <property type="gene ID" value="ENSCING00000017969.1"/>
</dbReference>
<keyword evidence="1" id="KW-0472">Membrane</keyword>
<reference evidence="2" key="2">
    <citation type="journal article" date="2008" name="Genome Biol.">
        <title>Improved genome assembly and evidence-based global gene model set for the chordate Ciona intestinalis: new insight into intron and operon populations.</title>
        <authorList>
            <person name="Satou Y."/>
            <person name="Mineta K."/>
            <person name="Ogasawara M."/>
            <person name="Sasakura Y."/>
            <person name="Shoguchi E."/>
            <person name="Ueno K."/>
            <person name="Yamada L."/>
            <person name="Matsumoto J."/>
            <person name="Wasserscheid J."/>
            <person name="Dewar K."/>
            <person name="Wiley G.B."/>
            <person name="Macmil S.L."/>
            <person name="Roe B.A."/>
            <person name="Zeller R.W."/>
            <person name="Hastings K.E."/>
            <person name="Lemaire P."/>
            <person name="Lindquist E."/>
            <person name="Endo T."/>
            <person name="Hotta K."/>
            <person name="Inaba K."/>
        </authorList>
    </citation>
    <scope>NUCLEOTIDE SEQUENCE [LARGE SCALE GENOMIC DNA]</scope>
    <source>
        <strain evidence="2">wild type</strain>
    </source>
</reference>
<reference evidence="3" key="1">
    <citation type="journal article" date="2002" name="Science">
        <title>The draft genome of Ciona intestinalis: insights into chordate and vertebrate origins.</title>
        <authorList>
            <person name="Dehal P."/>
            <person name="Satou Y."/>
            <person name="Campbell R.K."/>
            <person name="Chapman J."/>
            <person name="Degnan B."/>
            <person name="De Tomaso A."/>
            <person name="Davidson B."/>
            <person name="Di Gregorio A."/>
            <person name="Gelpke M."/>
            <person name="Goodstein D.M."/>
            <person name="Harafuji N."/>
            <person name="Hastings K.E."/>
            <person name="Ho I."/>
            <person name="Hotta K."/>
            <person name="Huang W."/>
            <person name="Kawashima T."/>
            <person name="Lemaire P."/>
            <person name="Martinez D."/>
            <person name="Meinertzhagen I.A."/>
            <person name="Necula S."/>
            <person name="Nonaka M."/>
            <person name="Putnam N."/>
            <person name="Rash S."/>
            <person name="Saiga H."/>
            <person name="Satake M."/>
            <person name="Terry A."/>
            <person name="Yamada L."/>
            <person name="Wang H.G."/>
            <person name="Awazu S."/>
            <person name="Azumi K."/>
            <person name="Boore J."/>
            <person name="Branno M."/>
            <person name="Chin-Bow S."/>
            <person name="DeSantis R."/>
            <person name="Doyle S."/>
            <person name="Francino P."/>
            <person name="Keys D.N."/>
            <person name="Haga S."/>
            <person name="Hayashi H."/>
            <person name="Hino K."/>
            <person name="Imai K.S."/>
            <person name="Inaba K."/>
            <person name="Kano S."/>
            <person name="Kobayashi K."/>
            <person name="Kobayashi M."/>
            <person name="Lee B.I."/>
            <person name="Makabe K.W."/>
            <person name="Manohar C."/>
            <person name="Matassi G."/>
            <person name="Medina M."/>
            <person name="Mochizuki Y."/>
            <person name="Mount S."/>
            <person name="Morishita T."/>
            <person name="Miura S."/>
            <person name="Nakayama A."/>
            <person name="Nishizaka S."/>
            <person name="Nomoto H."/>
            <person name="Ohta F."/>
            <person name="Oishi K."/>
            <person name="Rigoutsos I."/>
            <person name="Sano M."/>
            <person name="Sasaki A."/>
            <person name="Sasakura Y."/>
            <person name="Shoguchi E."/>
            <person name="Shin-i T."/>
            <person name="Spagnuolo A."/>
            <person name="Stainier D."/>
            <person name="Suzuki M.M."/>
            <person name="Tassy O."/>
            <person name="Takatori N."/>
            <person name="Tokuoka M."/>
            <person name="Yagi K."/>
            <person name="Yoshizaki F."/>
            <person name="Wada S."/>
            <person name="Zhang C."/>
            <person name="Hyatt P.D."/>
            <person name="Larimer F."/>
            <person name="Detter C."/>
            <person name="Doggett N."/>
            <person name="Glavina T."/>
            <person name="Hawkins T."/>
            <person name="Richardson P."/>
            <person name="Lucas S."/>
            <person name="Kohara Y."/>
            <person name="Levine M."/>
            <person name="Satoh N."/>
            <person name="Rokhsar D.S."/>
        </authorList>
    </citation>
    <scope>NUCLEOTIDE SEQUENCE [LARGE SCALE GENOMIC DNA]</scope>
</reference>
<reference evidence="2" key="3">
    <citation type="submission" date="2025-08" db="UniProtKB">
        <authorList>
            <consortium name="Ensembl"/>
        </authorList>
    </citation>
    <scope>IDENTIFICATION</scope>
</reference>
<dbReference type="EMBL" id="EAAA01001505">
    <property type="status" value="NOT_ANNOTATED_CDS"/>
    <property type="molecule type" value="Genomic_DNA"/>
</dbReference>
<keyword evidence="1" id="KW-0812">Transmembrane</keyword>
<keyword evidence="3" id="KW-1185">Reference proteome</keyword>
<evidence type="ECO:0000313" key="3">
    <source>
        <dbReference type="Proteomes" id="UP000008144"/>
    </source>
</evidence>
<sequence>MGVARIRFYNSLNALCLLLNGTRNLVLKCVLSSPTLLYYSFNLIFIVFHSLPNVSKSASNRAYTVILPLPFNLISHCISNHVPHCA</sequence>
<keyword evidence="1" id="KW-1133">Transmembrane helix</keyword>